<evidence type="ECO:0000256" key="11">
    <source>
        <dbReference type="ARBA" id="ARBA00074372"/>
    </source>
</evidence>
<sequence length="244" mass="27249">MTITFLSRNLEFPHPGQAGPDGLLAVGGDLTPERLIAAYSRGIFPWYGPGSPILWWSPDPRLVLFPGSLHIPRSLRRVLNSGKFTITADQAFEKVIEYCAGIKRAGGHGTWLVPEMISAYIRLHHMGIAHSVEAWHRGQLAGGIYGLALGSIFFGESMFYRVPDASKTALVYLCRIMQNKGYLLMDCQQTTRHMLRFGAQEVSRAFFLEELGKGKNQTRDRTEKWDFSCNPSGFFIPENGRVGA</sequence>
<evidence type="ECO:0000256" key="5">
    <source>
        <dbReference type="ARBA" id="ARBA00050607"/>
    </source>
</evidence>
<protein>
    <recommendedName>
        <fullName evidence="11 15">Leucyl/phenylalanyl-tRNA--protein transferase</fullName>
        <ecNumber evidence="10 15">2.3.2.6</ecNumber>
    </recommendedName>
    <alternativeName>
        <fullName evidence="12 15">L/F-transferase</fullName>
    </alternativeName>
    <alternativeName>
        <fullName evidence="13 15">Leucyltransferase</fullName>
    </alternativeName>
    <alternativeName>
        <fullName evidence="14 15">Phenyalanyltransferase</fullName>
    </alternativeName>
</protein>
<keyword evidence="3 15" id="KW-0808">Transferase</keyword>
<keyword evidence="17" id="KW-1185">Reference proteome</keyword>
<evidence type="ECO:0000256" key="3">
    <source>
        <dbReference type="ARBA" id="ARBA00022679"/>
    </source>
</evidence>
<dbReference type="NCBIfam" id="TIGR00667">
    <property type="entry name" value="aat"/>
    <property type="match status" value="1"/>
</dbReference>
<evidence type="ECO:0000256" key="2">
    <source>
        <dbReference type="ARBA" id="ARBA00022490"/>
    </source>
</evidence>
<organism evidence="16 17">
    <name type="scientific">Desulfonatronospira thiodismutans ASO3-1</name>
    <dbReference type="NCBI Taxonomy" id="555779"/>
    <lineage>
        <taxon>Bacteria</taxon>
        <taxon>Pseudomonadati</taxon>
        <taxon>Thermodesulfobacteriota</taxon>
        <taxon>Desulfovibrionia</taxon>
        <taxon>Desulfovibrionales</taxon>
        <taxon>Desulfonatronovibrionaceae</taxon>
        <taxon>Desulfonatronospira</taxon>
    </lineage>
</organism>
<evidence type="ECO:0000313" key="17">
    <source>
        <dbReference type="Proteomes" id="UP000005496"/>
    </source>
</evidence>
<keyword evidence="2 15" id="KW-0963">Cytoplasm</keyword>
<dbReference type="eggNOG" id="COG2360">
    <property type="taxonomic scope" value="Bacteria"/>
</dbReference>
<evidence type="ECO:0000256" key="6">
    <source>
        <dbReference type="ARBA" id="ARBA00050652"/>
    </source>
</evidence>
<dbReference type="EC" id="2.3.2.6" evidence="10 15"/>
<dbReference type="PANTHER" id="PTHR30098:SF2">
    <property type="entry name" value="LEUCYL_PHENYLALANYL-TRNA--PROTEIN TRANSFERASE"/>
    <property type="match status" value="1"/>
</dbReference>
<evidence type="ECO:0000256" key="1">
    <source>
        <dbReference type="ARBA" id="ARBA00004496"/>
    </source>
</evidence>
<dbReference type="InterPro" id="IPR016181">
    <property type="entry name" value="Acyl_CoA_acyltransferase"/>
</dbReference>
<reference evidence="16" key="1">
    <citation type="submission" date="2010-05" db="EMBL/GenBank/DDBJ databases">
        <title>The draft genome of Desulfonatronospira thiodismutans ASO3-1.</title>
        <authorList>
            <consortium name="US DOE Joint Genome Institute (JGI-PGF)"/>
            <person name="Lucas S."/>
            <person name="Copeland A."/>
            <person name="Lapidus A."/>
            <person name="Cheng J.-F."/>
            <person name="Bruce D."/>
            <person name="Goodwin L."/>
            <person name="Pitluck S."/>
            <person name="Chertkov O."/>
            <person name="Brettin T."/>
            <person name="Detter J.C."/>
            <person name="Han C."/>
            <person name="Land M.L."/>
            <person name="Hauser L."/>
            <person name="Kyrpides N."/>
            <person name="Mikhailova N."/>
            <person name="Muyzer G."/>
            <person name="Woyke T."/>
        </authorList>
    </citation>
    <scope>NUCLEOTIDE SEQUENCE [LARGE SCALE GENOMIC DNA]</scope>
    <source>
        <strain evidence="16">ASO3-1</strain>
    </source>
</reference>
<keyword evidence="4 15" id="KW-0012">Acyltransferase</keyword>
<comment type="catalytic activity">
    <reaction evidence="6 15">
        <text>N-terminal L-arginyl-[protein] + L-leucyl-tRNA(Leu) = N-terminal L-leucyl-L-arginyl-[protein] + tRNA(Leu) + H(+)</text>
        <dbReference type="Rhea" id="RHEA:50416"/>
        <dbReference type="Rhea" id="RHEA-COMP:9613"/>
        <dbReference type="Rhea" id="RHEA-COMP:9622"/>
        <dbReference type="Rhea" id="RHEA-COMP:12672"/>
        <dbReference type="Rhea" id="RHEA-COMP:12673"/>
        <dbReference type="ChEBI" id="CHEBI:15378"/>
        <dbReference type="ChEBI" id="CHEBI:64719"/>
        <dbReference type="ChEBI" id="CHEBI:78442"/>
        <dbReference type="ChEBI" id="CHEBI:78494"/>
        <dbReference type="ChEBI" id="CHEBI:133044"/>
        <dbReference type="EC" id="2.3.2.6"/>
    </reaction>
</comment>
<comment type="catalytic activity">
    <reaction evidence="5 15">
        <text>L-phenylalanyl-tRNA(Phe) + an N-terminal L-alpha-aminoacyl-[protein] = an N-terminal L-phenylalanyl-L-alpha-aminoacyl-[protein] + tRNA(Phe)</text>
        <dbReference type="Rhea" id="RHEA:43632"/>
        <dbReference type="Rhea" id="RHEA-COMP:9668"/>
        <dbReference type="Rhea" id="RHEA-COMP:9699"/>
        <dbReference type="Rhea" id="RHEA-COMP:10636"/>
        <dbReference type="Rhea" id="RHEA-COMP:10637"/>
        <dbReference type="ChEBI" id="CHEBI:78442"/>
        <dbReference type="ChEBI" id="CHEBI:78531"/>
        <dbReference type="ChEBI" id="CHEBI:78597"/>
        <dbReference type="ChEBI" id="CHEBI:83561"/>
        <dbReference type="EC" id="2.3.2.6"/>
    </reaction>
</comment>
<comment type="function">
    <text evidence="8 15">Functions in the N-end rule pathway of protein degradation where it conjugates Leu, Phe and, less efficiently, Met from aminoacyl-tRNAs to the N-termini of proteins containing an N-terminal arginine or lysine.</text>
</comment>
<dbReference type="Proteomes" id="UP000005496">
    <property type="component" value="Unassembled WGS sequence"/>
</dbReference>
<gene>
    <name evidence="15" type="primary">aat</name>
    <name evidence="16" type="ORF">Dthio_PD0945</name>
</gene>
<proteinExistence type="inferred from homology"/>
<dbReference type="SUPFAM" id="SSF55729">
    <property type="entry name" value="Acyl-CoA N-acyltransferases (Nat)"/>
    <property type="match status" value="1"/>
</dbReference>
<dbReference type="Gene3D" id="3.30.70.3550">
    <property type="entry name" value="Leucyl/phenylalanyl-tRNA-protein transferase, N-terminal domain"/>
    <property type="match status" value="1"/>
</dbReference>
<dbReference type="GO" id="GO:0030163">
    <property type="term" value="P:protein catabolic process"/>
    <property type="evidence" value="ECO:0007669"/>
    <property type="project" value="UniProtKB-UniRule"/>
</dbReference>
<dbReference type="RefSeq" id="WP_008870960.1">
    <property type="nucleotide sequence ID" value="NZ_ACJN02000003.1"/>
</dbReference>
<name>D6SSE4_9BACT</name>
<evidence type="ECO:0000256" key="7">
    <source>
        <dbReference type="ARBA" id="ARBA00051538"/>
    </source>
</evidence>
<dbReference type="InterPro" id="IPR042203">
    <property type="entry name" value="Leu/Phe-tRNA_Trfase_C"/>
</dbReference>
<evidence type="ECO:0000313" key="16">
    <source>
        <dbReference type="EMBL" id="EFI33610.1"/>
    </source>
</evidence>
<dbReference type="GO" id="GO:0005737">
    <property type="term" value="C:cytoplasm"/>
    <property type="evidence" value="ECO:0007669"/>
    <property type="project" value="UniProtKB-SubCell"/>
</dbReference>
<evidence type="ECO:0000256" key="14">
    <source>
        <dbReference type="ARBA" id="ARBA00083640"/>
    </source>
</evidence>
<dbReference type="HAMAP" id="MF_00688">
    <property type="entry name" value="Leu_Phe_trans"/>
    <property type="match status" value="1"/>
</dbReference>
<evidence type="ECO:0000256" key="4">
    <source>
        <dbReference type="ARBA" id="ARBA00023315"/>
    </source>
</evidence>
<dbReference type="PANTHER" id="PTHR30098">
    <property type="entry name" value="LEUCYL/PHENYLALANYL-TRNA--PROTEIN TRANSFERASE"/>
    <property type="match status" value="1"/>
</dbReference>
<dbReference type="InterPro" id="IPR004616">
    <property type="entry name" value="Leu/Phe-tRNA_Trfase"/>
</dbReference>
<accession>D6SSE4</accession>
<dbReference type="InterPro" id="IPR042221">
    <property type="entry name" value="Leu/Phe-tRNA_Trfase_N"/>
</dbReference>
<dbReference type="OrthoDB" id="9790282at2"/>
<evidence type="ECO:0000256" key="13">
    <source>
        <dbReference type="ARBA" id="ARBA00077165"/>
    </source>
</evidence>
<comment type="similarity">
    <text evidence="9 15">Belongs to the L/F-transferase family.</text>
</comment>
<dbReference type="FunFam" id="3.30.70.3550:FF:000001">
    <property type="entry name" value="Leucyl/phenylalanyl-tRNA--protein transferase"/>
    <property type="match status" value="1"/>
</dbReference>
<comment type="catalytic activity">
    <reaction evidence="7 15">
        <text>N-terminal L-lysyl-[protein] + L-leucyl-tRNA(Leu) = N-terminal L-leucyl-L-lysyl-[protein] + tRNA(Leu) + H(+)</text>
        <dbReference type="Rhea" id="RHEA:12340"/>
        <dbReference type="Rhea" id="RHEA-COMP:9613"/>
        <dbReference type="Rhea" id="RHEA-COMP:9622"/>
        <dbReference type="Rhea" id="RHEA-COMP:12670"/>
        <dbReference type="Rhea" id="RHEA-COMP:12671"/>
        <dbReference type="ChEBI" id="CHEBI:15378"/>
        <dbReference type="ChEBI" id="CHEBI:65249"/>
        <dbReference type="ChEBI" id="CHEBI:78442"/>
        <dbReference type="ChEBI" id="CHEBI:78494"/>
        <dbReference type="ChEBI" id="CHEBI:133043"/>
        <dbReference type="EC" id="2.3.2.6"/>
    </reaction>
</comment>
<dbReference type="Pfam" id="PF03588">
    <property type="entry name" value="Leu_Phe_trans"/>
    <property type="match status" value="1"/>
</dbReference>
<comment type="caution">
    <text evidence="16">The sequence shown here is derived from an EMBL/GenBank/DDBJ whole genome shotgun (WGS) entry which is preliminary data.</text>
</comment>
<dbReference type="GO" id="GO:0008914">
    <property type="term" value="F:leucyl-tRNA--protein transferase activity"/>
    <property type="evidence" value="ECO:0007669"/>
    <property type="project" value="UniProtKB-UniRule"/>
</dbReference>
<dbReference type="AlphaFoldDB" id="D6SSE4"/>
<evidence type="ECO:0000256" key="15">
    <source>
        <dbReference type="HAMAP-Rule" id="MF_00688"/>
    </source>
</evidence>
<dbReference type="Gene3D" id="3.40.630.70">
    <property type="entry name" value="Leucyl/phenylalanyl-tRNA-protein transferase, C-terminal domain"/>
    <property type="match status" value="1"/>
</dbReference>
<comment type="subcellular location">
    <subcellularLocation>
        <location evidence="1 15">Cytoplasm</location>
    </subcellularLocation>
</comment>
<evidence type="ECO:0000256" key="8">
    <source>
        <dbReference type="ARBA" id="ARBA00054043"/>
    </source>
</evidence>
<evidence type="ECO:0000256" key="10">
    <source>
        <dbReference type="ARBA" id="ARBA00066767"/>
    </source>
</evidence>
<dbReference type="EMBL" id="ACJN02000003">
    <property type="protein sequence ID" value="EFI33610.1"/>
    <property type="molecule type" value="Genomic_DNA"/>
</dbReference>
<evidence type="ECO:0000256" key="9">
    <source>
        <dbReference type="ARBA" id="ARBA00061535"/>
    </source>
</evidence>
<evidence type="ECO:0000256" key="12">
    <source>
        <dbReference type="ARBA" id="ARBA00077136"/>
    </source>
</evidence>